<comment type="catalytic activity">
    <reaction evidence="1">
        <text>a CDP-1,2-diacyl-sn-glycerol + H2O = a 1,2-diacyl-sn-glycero-3-phosphate + CMP + 2 H(+)</text>
        <dbReference type="Rhea" id="RHEA:15221"/>
        <dbReference type="ChEBI" id="CHEBI:15377"/>
        <dbReference type="ChEBI" id="CHEBI:15378"/>
        <dbReference type="ChEBI" id="CHEBI:58332"/>
        <dbReference type="ChEBI" id="CHEBI:58608"/>
        <dbReference type="ChEBI" id="CHEBI:60377"/>
        <dbReference type="EC" id="3.6.1.26"/>
    </reaction>
</comment>
<reference evidence="19 20" key="1">
    <citation type="submission" date="2020-04" db="EMBL/GenBank/DDBJ databases">
        <title>Molecular characterization of pseudomonads from Agaricus bisporus reveal novel blotch 2 pathogens in Western Europe.</title>
        <authorList>
            <person name="Taparia T."/>
            <person name="Krijger M."/>
            <person name="Haynes E."/>
            <person name="Elpinstone J.G."/>
            <person name="Noble R."/>
            <person name="Van Der Wolf J."/>
        </authorList>
    </citation>
    <scope>NUCLEOTIDE SEQUENCE [LARGE SCALE GENOMIC DNA]</scope>
    <source>
        <strain evidence="19 20">IPO3753</strain>
    </source>
</reference>
<dbReference type="EMBL" id="JACAQR010000003">
    <property type="protein sequence ID" value="NWD40654.1"/>
    <property type="molecule type" value="Genomic_DNA"/>
</dbReference>
<comment type="subcellular location">
    <subcellularLocation>
        <location evidence="2">Cell membrane</location>
        <topology evidence="2">Single-pass membrane protein</topology>
    </subcellularLocation>
</comment>
<keyword evidence="13" id="KW-0443">Lipid metabolism</keyword>
<evidence type="ECO:0000256" key="9">
    <source>
        <dbReference type="ARBA" id="ARBA00022516"/>
    </source>
</evidence>
<dbReference type="GO" id="GO:0008654">
    <property type="term" value="P:phospholipid biosynthetic process"/>
    <property type="evidence" value="ECO:0007669"/>
    <property type="project" value="UniProtKB-KW"/>
</dbReference>
<keyword evidence="11 19" id="KW-0378">Hydrolase</keyword>
<evidence type="ECO:0000256" key="1">
    <source>
        <dbReference type="ARBA" id="ARBA00001007"/>
    </source>
</evidence>
<dbReference type="SUPFAM" id="SSF54197">
    <property type="entry name" value="HIT-like"/>
    <property type="match status" value="1"/>
</dbReference>
<organism evidence="19 20">
    <name type="scientific">Pseudomonas yamanorum</name>
    <dbReference type="NCBI Taxonomy" id="515393"/>
    <lineage>
        <taxon>Bacteria</taxon>
        <taxon>Pseudomonadati</taxon>
        <taxon>Pseudomonadota</taxon>
        <taxon>Gammaproteobacteria</taxon>
        <taxon>Pseudomonadales</taxon>
        <taxon>Pseudomonadaceae</taxon>
        <taxon>Pseudomonas</taxon>
    </lineage>
</organism>
<evidence type="ECO:0000256" key="15">
    <source>
        <dbReference type="ARBA" id="ARBA00023209"/>
    </source>
</evidence>
<evidence type="ECO:0000256" key="4">
    <source>
        <dbReference type="ARBA" id="ARBA00005189"/>
    </source>
</evidence>
<evidence type="ECO:0000256" key="11">
    <source>
        <dbReference type="ARBA" id="ARBA00022801"/>
    </source>
</evidence>
<dbReference type="AlphaFoldDB" id="A0A1H2J3E1"/>
<sequence length="263" mass="29213">MKRGTVFKTVSGLLCVVALAGAWKWRGNPDALWQIVSRQCVPDQNQHLNPSPCLKVDPAKGFALLKDLNGPYQDLLIPTDKITGIEDIALTRNLLPHYFAQAWKNHDVLSAGLQTPIADRFVSLAINSRYGRSQNQLHIHIACLRPDVFNALNERAATLNEQWQTLPVKLLGHTYSARTMSAADFDLRDPLAILNEYAQAQGDAMASYSLLLTPGANGNFVLLTTRLTLKEWNLASAEELQDHQCNLMGKPPQRPVLAVNDIR</sequence>
<keyword evidence="12" id="KW-1133">Transmembrane helix</keyword>
<evidence type="ECO:0000256" key="17">
    <source>
        <dbReference type="ARBA" id="ARBA00032888"/>
    </source>
</evidence>
<dbReference type="EC" id="3.6.1.26" evidence="6"/>
<dbReference type="GO" id="GO:0008715">
    <property type="term" value="F:CDP-diacylglycerol diphosphatase activity"/>
    <property type="evidence" value="ECO:0007669"/>
    <property type="project" value="UniProtKB-EC"/>
</dbReference>
<evidence type="ECO:0000256" key="13">
    <source>
        <dbReference type="ARBA" id="ARBA00023098"/>
    </source>
</evidence>
<evidence type="ECO:0000256" key="2">
    <source>
        <dbReference type="ARBA" id="ARBA00004162"/>
    </source>
</evidence>
<keyword evidence="15" id="KW-0594">Phospholipid biosynthesis</keyword>
<comment type="similarity">
    <text evidence="5">Belongs to the Cdh family.</text>
</comment>
<evidence type="ECO:0000256" key="5">
    <source>
        <dbReference type="ARBA" id="ARBA00006435"/>
    </source>
</evidence>
<proteinExistence type="inferred from homology"/>
<comment type="pathway">
    <text evidence="4">Lipid metabolism.</text>
</comment>
<evidence type="ECO:0000256" key="6">
    <source>
        <dbReference type="ARBA" id="ARBA00012375"/>
    </source>
</evidence>
<dbReference type="RefSeq" id="WP_093209865.1">
    <property type="nucleotide sequence ID" value="NZ_CP143576.1"/>
</dbReference>
<evidence type="ECO:0000256" key="7">
    <source>
        <dbReference type="ARBA" id="ARBA00019608"/>
    </source>
</evidence>
<evidence type="ECO:0000256" key="8">
    <source>
        <dbReference type="ARBA" id="ARBA00022475"/>
    </source>
</evidence>
<dbReference type="NCBIfam" id="NF003986">
    <property type="entry name" value="PRK05471.1-5"/>
    <property type="match status" value="1"/>
</dbReference>
<dbReference type="InterPro" id="IPR003763">
    <property type="entry name" value="CDP-diacylglyc_Pase"/>
</dbReference>
<keyword evidence="16" id="KW-1208">Phospholipid metabolism</keyword>
<protein>
    <recommendedName>
        <fullName evidence="7">CDP-diacylglycerol pyrophosphatase</fullName>
        <ecNumber evidence="6">3.6.1.26</ecNumber>
    </recommendedName>
    <alternativeName>
        <fullName evidence="17">CDP-diacylglycerol phosphatidylhydrolase</fullName>
    </alternativeName>
    <alternativeName>
        <fullName evidence="18">CDP-diglyceride hydrolase</fullName>
    </alternativeName>
</protein>
<evidence type="ECO:0000313" key="20">
    <source>
        <dbReference type="Proteomes" id="UP000546584"/>
    </source>
</evidence>
<dbReference type="Proteomes" id="UP000546584">
    <property type="component" value="Unassembled WGS sequence"/>
</dbReference>
<dbReference type="InterPro" id="IPR036265">
    <property type="entry name" value="HIT-like_sf"/>
</dbReference>
<dbReference type="Pfam" id="PF02611">
    <property type="entry name" value="CDH"/>
    <property type="match status" value="1"/>
</dbReference>
<evidence type="ECO:0000256" key="10">
    <source>
        <dbReference type="ARBA" id="ARBA00022692"/>
    </source>
</evidence>
<dbReference type="GeneID" id="93516911"/>
<dbReference type="Gene3D" id="3.30.428.30">
    <property type="entry name" value="HIT family - CDH-like"/>
    <property type="match status" value="1"/>
</dbReference>
<evidence type="ECO:0000256" key="18">
    <source>
        <dbReference type="ARBA" id="ARBA00032892"/>
    </source>
</evidence>
<name>A0A1H2J3E1_9PSED</name>
<gene>
    <name evidence="19" type="ORF">HX826_02190</name>
</gene>
<evidence type="ECO:0000313" key="19">
    <source>
        <dbReference type="EMBL" id="NWD40654.1"/>
    </source>
</evidence>
<comment type="pathway">
    <text evidence="3">Phospholipid metabolism; CDP-diacylglycerol degradation; phosphatidate from CDP-diacylglycerol: step 1/1.</text>
</comment>
<dbReference type="GO" id="GO:0046342">
    <property type="term" value="P:CDP-diacylglycerol catabolic process"/>
    <property type="evidence" value="ECO:0007669"/>
    <property type="project" value="UniProtKB-UniPathway"/>
</dbReference>
<keyword evidence="14" id="KW-0472">Membrane</keyword>
<dbReference type="PIRSF" id="PIRSF001273">
    <property type="entry name" value="CDH"/>
    <property type="match status" value="1"/>
</dbReference>
<comment type="caution">
    <text evidence="19">The sequence shown here is derived from an EMBL/GenBank/DDBJ whole genome shotgun (WGS) entry which is preliminary data.</text>
</comment>
<keyword evidence="10" id="KW-0812">Transmembrane</keyword>
<dbReference type="GO" id="GO:0005886">
    <property type="term" value="C:plasma membrane"/>
    <property type="evidence" value="ECO:0007669"/>
    <property type="project" value="UniProtKB-SubCell"/>
</dbReference>
<evidence type="ECO:0000256" key="12">
    <source>
        <dbReference type="ARBA" id="ARBA00022989"/>
    </source>
</evidence>
<evidence type="ECO:0000256" key="14">
    <source>
        <dbReference type="ARBA" id="ARBA00023136"/>
    </source>
</evidence>
<keyword evidence="9" id="KW-0444">Lipid biosynthesis</keyword>
<evidence type="ECO:0000256" key="16">
    <source>
        <dbReference type="ARBA" id="ARBA00023264"/>
    </source>
</evidence>
<keyword evidence="8" id="KW-1003">Cell membrane</keyword>
<accession>A0A1H2J3E1</accession>
<evidence type="ECO:0000256" key="3">
    <source>
        <dbReference type="ARBA" id="ARBA00004927"/>
    </source>
</evidence>